<dbReference type="RefSeq" id="WP_213533363.1">
    <property type="nucleotide sequence ID" value="NZ_BOVQ01000002.1"/>
</dbReference>
<comment type="caution">
    <text evidence="7">The sequence shown here is derived from an EMBL/GenBank/DDBJ whole genome shotgun (WGS) entry which is preliminary data.</text>
</comment>
<keyword evidence="3 6" id="KW-0812">Transmembrane</keyword>
<evidence type="ECO:0000256" key="4">
    <source>
        <dbReference type="ARBA" id="ARBA00022989"/>
    </source>
</evidence>
<dbReference type="PANTHER" id="PTHR30250">
    <property type="entry name" value="PST FAMILY PREDICTED COLANIC ACID TRANSPORTER"/>
    <property type="match status" value="1"/>
</dbReference>
<keyword evidence="2" id="KW-1003">Cell membrane</keyword>
<evidence type="ECO:0000313" key="7">
    <source>
        <dbReference type="EMBL" id="MFC4652115.1"/>
    </source>
</evidence>
<feature type="transmembrane region" description="Helical" evidence="6">
    <location>
        <begin position="91"/>
        <end position="112"/>
    </location>
</feature>
<feature type="transmembrane region" description="Helical" evidence="6">
    <location>
        <begin position="44"/>
        <end position="70"/>
    </location>
</feature>
<dbReference type="Proteomes" id="UP001595987">
    <property type="component" value="Unassembled WGS sequence"/>
</dbReference>
<sequence>MRVINSLRNSAMSMLQMLLSTFIGFAVRTVFIHTLGNDYNGLNALFTSIISMLSIAELGIGTAIIFNMYVPIAKKDTETIKSLMRFYQRCYWVVAAFVTAVGLILLPFLQFFSKNNYHGISENIYIIYLLFLAGSVSSYFLSYKRDIFYAHQKQYLLSLFDSVENIISSAVFLIILLTTHNFIFYLIAQIVLNCIENVAIWFYANQQYPYLRESNIQKLDHGIIAKFRKQIYGMLYHNIATFIVSGTNSLIISKFIGLASLGLYSNYILISNSFSGILVAIISGVTASIGDLLTEKNQEKSFDAYQKLTFVTFWICSFVASSLFVVMQPFIIIWLGKDSLLSLAVLLVIVLNFYITGMRKPLGVFQSAAGIYYENRHVPVVEAVVNFIASLVLVHFLGLAGVLLGTLVSTMIVYGYSFPKYIYTPTFGRKNSEYVWEQIRWLVTFLAILAISEFVSLSLLAVPNPWAKFFVSLLIALIVPNVLLLLLFHKRPEFQYFKGFIQHFFQRKTQKS</sequence>
<dbReference type="EMBL" id="JBHSGD010000004">
    <property type="protein sequence ID" value="MFC4652115.1"/>
    <property type="molecule type" value="Genomic_DNA"/>
</dbReference>
<feature type="transmembrane region" description="Helical" evidence="6">
    <location>
        <begin position="340"/>
        <end position="357"/>
    </location>
</feature>
<evidence type="ECO:0000256" key="1">
    <source>
        <dbReference type="ARBA" id="ARBA00004651"/>
    </source>
</evidence>
<feature type="transmembrane region" description="Helical" evidence="6">
    <location>
        <begin position="466"/>
        <end position="488"/>
    </location>
</feature>
<feature type="transmembrane region" description="Helical" evidence="6">
    <location>
        <begin position="310"/>
        <end position="334"/>
    </location>
</feature>
<organism evidence="7 8">
    <name type="scientific">Lactococcus nasutitermitis</name>
    <dbReference type="NCBI Taxonomy" id="1652957"/>
    <lineage>
        <taxon>Bacteria</taxon>
        <taxon>Bacillati</taxon>
        <taxon>Bacillota</taxon>
        <taxon>Bacilli</taxon>
        <taxon>Lactobacillales</taxon>
        <taxon>Streptococcaceae</taxon>
        <taxon>Lactococcus</taxon>
    </lineage>
</organism>
<feature type="transmembrane region" description="Helical" evidence="6">
    <location>
        <begin position="402"/>
        <end position="418"/>
    </location>
</feature>
<dbReference type="PANTHER" id="PTHR30250:SF26">
    <property type="entry name" value="PSMA PROTEIN"/>
    <property type="match status" value="1"/>
</dbReference>
<evidence type="ECO:0000313" key="8">
    <source>
        <dbReference type="Proteomes" id="UP001595987"/>
    </source>
</evidence>
<gene>
    <name evidence="7" type="ORF">ACFO26_04265</name>
</gene>
<keyword evidence="4 6" id="KW-1133">Transmembrane helix</keyword>
<evidence type="ECO:0000256" key="5">
    <source>
        <dbReference type="ARBA" id="ARBA00023136"/>
    </source>
</evidence>
<feature type="transmembrane region" description="Helical" evidence="6">
    <location>
        <begin position="235"/>
        <end position="256"/>
    </location>
</feature>
<proteinExistence type="predicted"/>
<keyword evidence="8" id="KW-1185">Reference proteome</keyword>
<name>A0ABV9JF60_9LACT</name>
<evidence type="ECO:0000256" key="6">
    <source>
        <dbReference type="SAM" id="Phobius"/>
    </source>
</evidence>
<evidence type="ECO:0000256" key="2">
    <source>
        <dbReference type="ARBA" id="ARBA00022475"/>
    </source>
</evidence>
<accession>A0ABV9JF60</accession>
<feature type="transmembrane region" description="Helical" evidence="6">
    <location>
        <begin position="268"/>
        <end position="289"/>
    </location>
</feature>
<feature type="transmembrane region" description="Helical" evidence="6">
    <location>
        <begin position="124"/>
        <end position="143"/>
    </location>
</feature>
<dbReference type="InterPro" id="IPR050833">
    <property type="entry name" value="Poly_Biosynth_Transport"/>
</dbReference>
<keyword evidence="5 6" id="KW-0472">Membrane</keyword>
<comment type="subcellular location">
    <subcellularLocation>
        <location evidence="1">Cell membrane</location>
        <topology evidence="1">Multi-pass membrane protein</topology>
    </subcellularLocation>
</comment>
<protein>
    <submittedName>
        <fullName evidence="7">Lipopolysaccharide biosynthesis protein</fullName>
    </submittedName>
</protein>
<feature type="transmembrane region" description="Helical" evidence="6">
    <location>
        <begin position="12"/>
        <end position="32"/>
    </location>
</feature>
<reference evidence="8" key="1">
    <citation type="journal article" date="2019" name="Int. J. Syst. Evol. Microbiol.">
        <title>The Global Catalogue of Microorganisms (GCM) 10K type strain sequencing project: providing services to taxonomists for standard genome sequencing and annotation.</title>
        <authorList>
            <consortium name="The Broad Institute Genomics Platform"/>
            <consortium name="The Broad Institute Genome Sequencing Center for Infectious Disease"/>
            <person name="Wu L."/>
            <person name="Ma J."/>
        </authorList>
    </citation>
    <scope>NUCLEOTIDE SEQUENCE [LARGE SCALE GENOMIC DNA]</scope>
    <source>
        <strain evidence="8">CCUG 63287</strain>
    </source>
</reference>
<feature type="transmembrane region" description="Helical" evidence="6">
    <location>
        <begin position="439"/>
        <end position="460"/>
    </location>
</feature>
<evidence type="ECO:0000256" key="3">
    <source>
        <dbReference type="ARBA" id="ARBA00022692"/>
    </source>
</evidence>